<keyword evidence="2" id="KW-1185">Reference proteome</keyword>
<organism evidence="1 2">
    <name type="scientific">Comamonas koreensis</name>
    <dbReference type="NCBI Taxonomy" id="160825"/>
    <lineage>
        <taxon>Bacteria</taxon>
        <taxon>Pseudomonadati</taxon>
        <taxon>Pseudomonadota</taxon>
        <taxon>Betaproteobacteria</taxon>
        <taxon>Burkholderiales</taxon>
        <taxon>Comamonadaceae</taxon>
        <taxon>Comamonas</taxon>
    </lineage>
</organism>
<reference evidence="1 2" key="1">
    <citation type="submission" date="2021-11" db="EMBL/GenBank/DDBJ databases">
        <title>Genome sequence.</title>
        <authorList>
            <person name="Sun Q."/>
        </authorList>
    </citation>
    <scope>NUCLEOTIDE SEQUENCE [LARGE SCALE GENOMIC DNA]</scope>
    <source>
        <strain evidence="1 2">KCTC 12005</strain>
    </source>
</reference>
<dbReference type="InterPro" id="IPR006522">
    <property type="entry name" value="Phage_virion_morphogenesis"/>
</dbReference>
<evidence type="ECO:0000313" key="1">
    <source>
        <dbReference type="EMBL" id="MCD2164657.1"/>
    </source>
</evidence>
<name>A0AAW4XTC5_9BURK</name>
<evidence type="ECO:0000313" key="2">
    <source>
        <dbReference type="Proteomes" id="UP001199260"/>
    </source>
</evidence>
<protein>
    <submittedName>
        <fullName evidence="1">Phage virion morphogenesis protein</fullName>
    </submittedName>
</protein>
<dbReference type="NCBIfam" id="TIGR01635">
    <property type="entry name" value="tail_comp_S"/>
    <property type="match status" value="1"/>
</dbReference>
<dbReference type="Proteomes" id="UP001199260">
    <property type="component" value="Unassembled WGS sequence"/>
</dbReference>
<comment type="caution">
    <text evidence="1">The sequence shown here is derived from an EMBL/GenBank/DDBJ whole genome shotgun (WGS) entry which is preliminary data.</text>
</comment>
<dbReference type="EMBL" id="JAJNCT010000005">
    <property type="protein sequence ID" value="MCD2164657.1"/>
    <property type="molecule type" value="Genomic_DNA"/>
</dbReference>
<dbReference type="AlphaFoldDB" id="A0AAW4XTC5"/>
<accession>A0AAW4XTC5</accession>
<sequence length="133" mass="14753">MPGLDTTPLMSRLGEYFQKSTQDRFKTQTDPDGNAWAPLSPGYLKRKKQNSNLILTLNAYLRRGIHYQVQSAVMVAWGSNSLYAAIHNAGGNGTGINGKMKKRQFAGLSAADNAEALDIVQDWYHRRLNGLPD</sequence>
<proteinExistence type="predicted"/>
<gene>
    <name evidence="1" type="ORF">LPW39_05850</name>
</gene>
<dbReference type="Pfam" id="PF05069">
    <property type="entry name" value="Phage_tail_S"/>
    <property type="match status" value="1"/>
</dbReference>